<evidence type="ECO:0000313" key="5">
    <source>
        <dbReference type="EMBL" id="NEH12164.1"/>
    </source>
</evidence>
<keyword evidence="6" id="KW-1185">Reference proteome</keyword>
<evidence type="ECO:0000256" key="1">
    <source>
        <dbReference type="ARBA" id="ARBA00022729"/>
    </source>
</evidence>
<keyword evidence="3" id="KW-0812">Transmembrane</keyword>
<feature type="domain" description="DUF5067" evidence="4">
    <location>
        <begin position="219"/>
        <end position="310"/>
    </location>
</feature>
<dbReference type="Proteomes" id="UP000475155">
    <property type="component" value="Unassembled WGS sequence"/>
</dbReference>
<keyword evidence="3" id="KW-0472">Membrane</keyword>
<evidence type="ECO:0000256" key="3">
    <source>
        <dbReference type="SAM" id="Phobius"/>
    </source>
</evidence>
<protein>
    <submittedName>
        <fullName evidence="5">DUF5067 domain-containing protein</fullName>
    </submittedName>
</protein>
<comment type="caution">
    <text evidence="5">The sequence shown here is derived from an EMBL/GenBank/DDBJ whole genome shotgun (WGS) entry which is preliminary data.</text>
</comment>
<feature type="compositionally biased region" description="Basic and acidic residues" evidence="2">
    <location>
        <begin position="107"/>
        <end position="120"/>
    </location>
</feature>
<keyword evidence="1" id="KW-0732">Signal</keyword>
<dbReference type="InterPro" id="IPR031989">
    <property type="entry name" value="DUF5067"/>
</dbReference>
<feature type="compositionally biased region" description="Low complexity" evidence="2">
    <location>
        <begin position="54"/>
        <end position="77"/>
    </location>
</feature>
<name>A0ABX0CAL1_9BIFI</name>
<accession>A0ABX0CAL1</accession>
<keyword evidence="3" id="KW-1133">Transmembrane helix</keyword>
<reference evidence="5 6" key="1">
    <citation type="submission" date="2019-10" db="EMBL/GenBank/DDBJ databases">
        <title>Bifidobacterium from non-human primates.</title>
        <authorList>
            <person name="Modesto M."/>
        </authorList>
    </citation>
    <scope>NUCLEOTIDE SEQUENCE [LARGE SCALE GENOMIC DNA]</scope>
    <source>
        <strain evidence="5 6">SMA1</strain>
    </source>
</reference>
<feature type="transmembrane region" description="Helical" evidence="3">
    <location>
        <begin position="147"/>
        <end position="170"/>
    </location>
</feature>
<evidence type="ECO:0000313" key="6">
    <source>
        <dbReference type="Proteomes" id="UP000475155"/>
    </source>
</evidence>
<dbReference type="EMBL" id="WHZU01000014">
    <property type="protein sequence ID" value="NEH12164.1"/>
    <property type="molecule type" value="Genomic_DNA"/>
</dbReference>
<dbReference type="InterPro" id="IPR029050">
    <property type="entry name" value="Immunoprotect_excell_Ig-like"/>
</dbReference>
<sequence>MPPVTYTGTTVNEGVIMGLFGGRGNDGDHDANGSDDGYVSPFDNQSNYVNIDDSSYTASTTSSPQTPTATPSGPQSAYTEPASAPSSGRRRKAEPSSADTALRSNARYRDARYDDVRHGDAGPGITPDDTSTGSSGRKSKSTWWSRLVTVFIILCLLPSFSSVIGGLFGWHRGSSRTNGGSSGYATTTPTSKPAKYEVLDRTGKLTYLKQSSKTLSAEFTVVSARRGPKSCSAQNTVLVKYQAKNTSKTDIDMQSYLSFDVYDSGIGLRQVGCFAGGNPDGYDFSDSIRKIAPGGSLEFMKAYELRNNNDTLFDVRVGNYARNMPTSIGASFTLPKDSTATDVTSPGKVVKPDMPQGFTLGMTRLDGASYRYDDILGDQRGIDIKATGVRRGPKTYSGKNTVIVTYQWVNRTPIPLTFTNAVTTTAYQDGVELKQTVFSQPFAGYSVATRDVPVMEDVPMTTTMAYELLSDSKPVTTSVKGYAGLDGKTVKKEFSLG</sequence>
<dbReference type="Pfam" id="PF16729">
    <property type="entry name" value="DUF5067"/>
    <property type="match status" value="2"/>
</dbReference>
<evidence type="ECO:0000256" key="2">
    <source>
        <dbReference type="SAM" id="MobiDB-lite"/>
    </source>
</evidence>
<feature type="region of interest" description="Disordered" evidence="2">
    <location>
        <begin position="20"/>
        <end position="139"/>
    </location>
</feature>
<feature type="domain" description="DUF5067" evidence="4">
    <location>
        <begin position="381"/>
        <end position="479"/>
    </location>
</feature>
<dbReference type="Gene3D" id="2.60.40.1240">
    <property type="match status" value="2"/>
</dbReference>
<feature type="compositionally biased region" description="Polar residues" evidence="2">
    <location>
        <begin position="42"/>
        <end position="53"/>
    </location>
</feature>
<proteinExistence type="predicted"/>
<gene>
    <name evidence="5" type="ORF">GFD18_08705</name>
</gene>
<organism evidence="5 6">
    <name type="scientific">Bifidobacterium saimiriisciurei</name>
    <dbReference type="NCBI Taxonomy" id="2661627"/>
    <lineage>
        <taxon>Bacteria</taxon>
        <taxon>Bacillati</taxon>
        <taxon>Actinomycetota</taxon>
        <taxon>Actinomycetes</taxon>
        <taxon>Bifidobacteriales</taxon>
        <taxon>Bifidobacteriaceae</taxon>
        <taxon>Bifidobacterium</taxon>
    </lineage>
</organism>
<evidence type="ECO:0000259" key="4">
    <source>
        <dbReference type="Pfam" id="PF16729"/>
    </source>
</evidence>